<evidence type="ECO:0000256" key="2">
    <source>
        <dbReference type="ARBA" id="ARBA00007832"/>
    </source>
</evidence>
<dbReference type="GO" id="GO:0016881">
    <property type="term" value="F:acid-amino acid ligase activity"/>
    <property type="evidence" value="ECO:0007669"/>
    <property type="project" value="UniProtKB-ARBA"/>
</dbReference>
<comment type="pathway">
    <text evidence="1">Siderophore biosynthesis.</text>
</comment>
<proteinExistence type="inferred from homology"/>
<comment type="caution">
    <text evidence="6">The sequence shown here is derived from an EMBL/GenBank/DDBJ whole genome shotgun (WGS) entry which is preliminary data.</text>
</comment>
<dbReference type="InterPro" id="IPR007310">
    <property type="entry name" value="Aerobactin_biosyn_IucA/IucC_N"/>
</dbReference>
<name>A0A8J2VF91_9BACL</name>
<dbReference type="EMBL" id="BMHQ01000002">
    <property type="protein sequence ID" value="GGE06547.1"/>
    <property type="molecule type" value="Genomic_DNA"/>
</dbReference>
<organism evidence="6 7">
    <name type="scientific">Marinithermofilum abyssi</name>
    <dbReference type="NCBI Taxonomy" id="1571185"/>
    <lineage>
        <taxon>Bacteria</taxon>
        <taxon>Bacillati</taxon>
        <taxon>Bacillota</taxon>
        <taxon>Bacilli</taxon>
        <taxon>Bacillales</taxon>
        <taxon>Thermoactinomycetaceae</taxon>
        <taxon>Marinithermofilum</taxon>
    </lineage>
</organism>
<feature type="domain" description="Aerobactin siderophore biosynthesis IucA/IucC N-terminal" evidence="4">
    <location>
        <begin position="185"/>
        <end position="416"/>
    </location>
</feature>
<accession>A0A8J2VF91</accession>
<protein>
    <recommendedName>
        <fullName evidence="8">Siderophore synthetase component</fullName>
    </recommendedName>
</protein>
<evidence type="ECO:0000259" key="5">
    <source>
        <dbReference type="Pfam" id="PF06276"/>
    </source>
</evidence>
<evidence type="ECO:0000256" key="1">
    <source>
        <dbReference type="ARBA" id="ARBA00004924"/>
    </source>
</evidence>
<gene>
    <name evidence="6" type="ORF">GCM10011571_04590</name>
</gene>
<evidence type="ECO:0008006" key="8">
    <source>
        <dbReference type="Google" id="ProtNLM"/>
    </source>
</evidence>
<dbReference type="PANTHER" id="PTHR34384:SF6">
    <property type="entry name" value="STAPHYLOFERRIN B SYNTHASE"/>
    <property type="match status" value="1"/>
</dbReference>
<keyword evidence="7" id="KW-1185">Reference proteome</keyword>
<dbReference type="RefSeq" id="WP_188646322.1">
    <property type="nucleotide sequence ID" value="NZ_BMHQ01000002.1"/>
</dbReference>
<feature type="region of interest" description="Disordered" evidence="3">
    <location>
        <begin position="608"/>
        <end position="633"/>
    </location>
</feature>
<dbReference type="Pfam" id="PF04183">
    <property type="entry name" value="IucA_IucC"/>
    <property type="match status" value="1"/>
</dbReference>
<dbReference type="GO" id="GO:0019290">
    <property type="term" value="P:siderophore biosynthetic process"/>
    <property type="evidence" value="ECO:0007669"/>
    <property type="project" value="InterPro"/>
</dbReference>
<evidence type="ECO:0000259" key="4">
    <source>
        <dbReference type="Pfam" id="PF04183"/>
    </source>
</evidence>
<evidence type="ECO:0000313" key="7">
    <source>
        <dbReference type="Proteomes" id="UP000625210"/>
    </source>
</evidence>
<sequence>MSEQRGTSLIDPNHNHISDRKWAQQQVNYDFINALLFENVGGIRERGILASRLPQGLNLTEAPLADGEAWFQLLHPSGQEGLFFRVCLQKKLQPVRLTRLPVWKAWQNEPGCWEHTEIHAVEVMNWLRSILPQERIEQFPGWDGFVKELETAVRHTALSREGKRTFSHTGDDLFSLPSLERIASFRDRPFHPTSRAKTGWSDEDYRRYSPEFGQPFGVDWVAVDRRFLRQGGGEDPAVFADLLLKGADRQRLLNAAREVGAGSDFALLPVHPWQMEHVLPKVYADELQRGVVRPVAKDVGRFRATSSLRTLVPEQREDVHLKLPLGIGSLGALRILPPRYMDNGEKAQAFLEHLIQMDPVLKSRLLLCDETTWCSFQDPDGDPFADKPGHLACQLRRYPDGDEKGDGIWVPMSALAVGDVQEPNPLLESWWNEADSETVLPLFRELCQLFVETALTCACYGVMPEMHGQNVLVLFRKGEPKKLLLRDHDTLRLHVPWVEAAGLKDPGYTVKPGTRNTLILPTPEEMLAYFQTLGIEVNLYAIAEAWSGMFGEEESVFWRQIRDVTAGVLSGLSCRPEVRLTLKQTLFQAECWPAKWLIGPLLERTGTGGGSMPSGLGNTQNPLRMTIEKTGAR</sequence>
<comment type="similarity">
    <text evidence="2">Belongs to the IucA/IucC family.</text>
</comment>
<dbReference type="Gene3D" id="1.10.510.40">
    <property type="match status" value="1"/>
</dbReference>
<dbReference type="Proteomes" id="UP000625210">
    <property type="component" value="Unassembled WGS sequence"/>
</dbReference>
<reference evidence="6" key="1">
    <citation type="journal article" date="2014" name="Int. J. Syst. Evol. Microbiol.">
        <title>Complete genome sequence of Corynebacterium casei LMG S-19264T (=DSM 44701T), isolated from a smear-ripened cheese.</title>
        <authorList>
            <consortium name="US DOE Joint Genome Institute (JGI-PGF)"/>
            <person name="Walter F."/>
            <person name="Albersmeier A."/>
            <person name="Kalinowski J."/>
            <person name="Ruckert C."/>
        </authorList>
    </citation>
    <scope>NUCLEOTIDE SEQUENCE</scope>
    <source>
        <strain evidence="6">CGMCC 1.15179</strain>
    </source>
</reference>
<dbReference type="InterPro" id="IPR022770">
    <property type="entry name" value="IucA/IucC-like_C"/>
</dbReference>
<dbReference type="PANTHER" id="PTHR34384">
    <property type="entry name" value="L-2,3-DIAMINOPROPANOATE--CITRATE LIGASE"/>
    <property type="match status" value="1"/>
</dbReference>
<dbReference type="AlphaFoldDB" id="A0A8J2VF91"/>
<evidence type="ECO:0000313" key="6">
    <source>
        <dbReference type="EMBL" id="GGE06547.1"/>
    </source>
</evidence>
<reference evidence="6" key="2">
    <citation type="submission" date="2020-09" db="EMBL/GenBank/DDBJ databases">
        <authorList>
            <person name="Sun Q."/>
            <person name="Zhou Y."/>
        </authorList>
    </citation>
    <scope>NUCLEOTIDE SEQUENCE</scope>
    <source>
        <strain evidence="6">CGMCC 1.15179</strain>
    </source>
</reference>
<dbReference type="InterPro" id="IPR037455">
    <property type="entry name" value="LucA/IucC-like"/>
</dbReference>
<dbReference type="Pfam" id="PF06276">
    <property type="entry name" value="FhuF"/>
    <property type="match status" value="1"/>
</dbReference>
<feature type="domain" description="Aerobactin siderophore biosynthesis IucA/IucC-like C-terminal" evidence="5">
    <location>
        <begin position="443"/>
        <end position="595"/>
    </location>
</feature>
<evidence type="ECO:0000256" key="3">
    <source>
        <dbReference type="SAM" id="MobiDB-lite"/>
    </source>
</evidence>